<evidence type="ECO:0000313" key="2">
    <source>
        <dbReference type="Proteomes" id="UP000295558"/>
    </source>
</evidence>
<evidence type="ECO:0000313" key="1">
    <source>
        <dbReference type="EMBL" id="TDR51708.1"/>
    </source>
</evidence>
<dbReference type="AlphaFoldDB" id="A0A4R6ZHL6"/>
<keyword evidence="2" id="KW-1185">Reference proteome</keyword>
<dbReference type="EMBL" id="SNZK01000011">
    <property type="protein sequence ID" value="TDR51708.1"/>
    <property type="molecule type" value="Genomic_DNA"/>
</dbReference>
<reference evidence="1 2" key="1">
    <citation type="submission" date="2019-03" db="EMBL/GenBank/DDBJ databases">
        <title>Genomic Encyclopedia of Type Strains, Phase III (KMG-III): the genomes of soil and plant-associated and newly described type strains.</title>
        <authorList>
            <person name="Whitman W."/>
        </authorList>
    </citation>
    <scope>NUCLEOTIDE SEQUENCE [LARGE SCALE GENOMIC DNA]</scope>
    <source>
        <strain evidence="1 2">CECT 7972</strain>
    </source>
</reference>
<dbReference type="Proteomes" id="UP000295558">
    <property type="component" value="Unassembled WGS sequence"/>
</dbReference>
<gene>
    <name evidence="1" type="ORF">DFP96_11114</name>
</gene>
<accession>A0A4R6ZHL6</accession>
<organism evidence="1 2">
    <name type="scientific">Listeria rocourtiae</name>
    <dbReference type="NCBI Taxonomy" id="647910"/>
    <lineage>
        <taxon>Bacteria</taxon>
        <taxon>Bacillati</taxon>
        <taxon>Bacillota</taxon>
        <taxon>Bacilli</taxon>
        <taxon>Bacillales</taxon>
        <taxon>Listeriaceae</taxon>
        <taxon>Listeria</taxon>
    </lineage>
</organism>
<sequence>MWMDVIYRGEGISLHEYEGLECMYNWLRKNKKTLEGCSIYDEVIDMYFLLDKKFQEMRRNDEVV</sequence>
<protein>
    <submittedName>
        <fullName evidence="1">Uncharacterized protein</fullName>
    </submittedName>
</protein>
<proteinExistence type="predicted"/>
<comment type="caution">
    <text evidence="1">The sequence shown here is derived from an EMBL/GenBank/DDBJ whole genome shotgun (WGS) entry which is preliminary data.</text>
</comment>
<name>A0A4R6ZHL6_9LIST</name>